<evidence type="ECO:0000256" key="1">
    <source>
        <dbReference type="SAM" id="SignalP"/>
    </source>
</evidence>
<keyword evidence="1" id="KW-0732">Signal</keyword>
<dbReference type="RefSeq" id="WP_245738782.1">
    <property type="nucleotide sequence ID" value="NZ_FOCP01000001.1"/>
</dbReference>
<sequence>MVILSVRQVLIVLILSISVMQASHAADNERQSATGLIHQLKFGVLAHDVGDLWSGFHRENGVDLNIELVLVPSLDVLGGKLRPALGGSINTNGDTSKGYFDILWQYNFSSGIFVVTGVGAAVHDGKLHSTDVGRKALGSRVLFHIPLEVGYFLTSRTTFSVYFDHVSNAYTASENEGMDTLGARLGYVF</sequence>
<dbReference type="Pfam" id="PF09411">
    <property type="entry name" value="PagL"/>
    <property type="match status" value="1"/>
</dbReference>
<feature type="signal peptide" evidence="1">
    <location>
        <begin position="1"/>
        <end position="25"/>
    </location>
</feature>
<evidence type="ECO:0000313" key="3">
    <source>
        <dbReference type="Proteomes" id="UP000199459"/>
    </source>
</evidence>
<dbReference type="Gene3D" id="2.40.160.20">
    <property type="match status" value="1"/>
</dbReference>
<gene>
    <name evidence="2" type="ORF">SAMN05216325_101273</name>
</gene>
<dbReference type="EMBL" id="FOCP01000001">
    <property type="protein sequence ID" value="SEM72698.1"/>
    <property type="molecule type" value="Genomic_DNA"/>
</dbReference>
<organism evidence="2 3">
    <name type="scientific">Nitrosomonas marina</name>
    <dbReference type="NCBI Taxonomy" id="917"/>
    <lineage>
        <taxon>Bacteria</taxon>
        <taxon>Pseudomonadati</taxon>
        <taxon>Pseudomonadota</taxon>
        <taxon>Betaproteobacteria</taxon>
        <taxon>Nitrosomonadales</taxon>
        <taxon>Nitrosomonadaceae</taxon>
        <taxon>Nitrosomonas</taxon>
    </lineage>
</organism>
<feature type="chain" id="PRO_5011588072" evidence="1">
    <location>
        <begin position="26"/>
        <end position="189"/>
    </location>
</feature>
<reference evidence="2 3" key="1">
    <citation type="submission" date="2016-10" db="EMBL/GenBank/DDBJ databases">
        <authorList>
            <person name="de Groot N.N."/>
        </authorList>
    </citation>
    <scope>NUCLEOTIDE SEQUENCE [LARGE SCALE GENOMIC DNA]</scope>
    <source>
        <strain evidence="2 3">Nm22</strain>
    </source>
</reference>
<evidence type="ECO:0000313" key="2">
    <source>
        <dbReference type="EMBL" id="SEM72698.1"/>
    </source>
</evidence>
<name>A0A1H8ASB3_9PROT</name>
<dbReference type="InterPro" id="IPR018550">
    <property type="entry name" value="Lipid-A_deacylase-rel"/>
</dbReference>
<proteinExistence type="predicted"/>
<dbReference type="Proteomes" id="UP000199459">
    <property type="component" value="Unassembled WGS sequence"/>
</dbReference>
<dbReference type="STRING" id="917.SAMN05216326_11174"/>
<accession>A0A1H8ASB3</accession>
<dbReference type="AlphaFoldDB" id="A0A1H8ASB3"/>
<protein>
    <submittedName>
        <fullName evidence="2">Lipid A 3-O-deacylase (PagL)</fullName>
    </submittedName>
</protein>